<dbReference type="Proteomes" id="UP000012589">
    <property type="component" value="Unassembled WGS sequence"/>
</dbReference>
<dbReference type="SUPFAM" id="SSF52266">
    <property type="entry name" value="SGNH hydrolase"/>
    <property type="match status" value="1"/>
</dbReference>
<accession>N2B0P1</accession>
<dbReference type="PATRIC" id="fig|1235802.3.peg.1307"/>
<dbReference type="STRING" id="1235802.C823_01222"/>
<comment type="caution">
    <text evidence="1">The sequence shown here is derived from an EMBL/GenBank/DDBJ whole genome shotgun (WGS) entry which is preliminary data.</text>
</comment>
<evidence type="ECO:0000313" key="1">
    <source>
        <dbReference type="EMBL" id="EMZ33941.1"/>
    </source>
</evidence>
<dbReference type="EMBL" id="AQFT01000038">
    <property type="protein sequence ID" value="EMZ33941.1"/>
    <property type="molecule type" value="Genomic_DNA"/>
</dbReference>
<dbReference type="Gene3D" id="3.40.50.1110">
    <property type="entry name" value="SGNH hydrolase"/>
    <property type="match status" value="1"/>
</dbReference>
<dbReference type="AlphaFoldDB" id="N2B0P1"/>
<name>N2B0P1_9FIRM</name>
<proteinExistence type="predicted"/>
<reference evidence="1 2" key="1">
    <citation type="journal article" date="2014" name="Genome Announc.">
        <title>Draft genome sequences of the altered schaedler flora, a defined bacterial community from gnotobiotic mice.</title>
        <authorList>
            <person name="Wannemuehler M.J."/>
            <person name="Overstreet A.M."/>
            <person name="Ward D.V."/>
            <person name="Phillips G.J."/>
        </authorList>
    </citation>
    <scope>NUCLEOTIDE SEQUENCE [LARGE SCALE GENOMIC DNA]</scope>
    <source>
        <strain evidence="1 2">ASF492</strain>
    </source>
</reference>
<evidence type="ECO:0000313" key="2">
    <source>
        <dbReference type="Proteomes" id="UP000012589"/>
    </source>
</evidence>
<gene>
    <name evidence="1" type="ORF">C823_01222</name>
</gene>
<dbReference type="eggNOG" id="ENOG5033YF9">
    <property type="taxonomic scope" value="Bacteria"/>
</dbReference>
<sequence>MLKCLYMLSQRYKDKKIIVYGVSRTSINLFTDLVLNHKVNIHAFWDADDKFTGEYFVNRNIINTAQLRSINNAIIIIPEVCKKQEIQKCAGQGIEVFYKDEVLEVNEEMNNKRIYIYGIDKRGENIYDTLKENGIEPCGACVTKLGRVNRWYGKEILSIEKIKHESNCSVILATDNWITLENMLEKLVDLKIEKYIPFFRKDYAGGNFFQIINIALLQHNKIWLYNNGDENAQYLKEILKKYQIDINQEIYGKDIYKLVHEDIKHITVIVAEKNVYESERVCDVLDSLGFSLEKLNYTAIICCTYKPYAYYKETKSDSLLVSNSYATERYPGYVVYGDEKYAKVKIMIVGNSTSTSNIYRIVSWVNFLYERMREAGYSPIIYNGAVGGYGIVDEFLHMMRDIEPLRPDYVISFSGINNTINEKAANQFNIEFGKRRLKYDNDMISGIKSSEKLYDFWCRISKVMKLVAEYHGAKVYSFLQPMISIDETVDLVSTSIFNNTEKSKNVGAYKSRALMETDRFYINLASMLEGKKDMYIDECHYSVEANKLIAEHVFNAMKQDIEETVKHKIQNEQEDKNECSIYRR</sequence>
<dbReference type="HOGENOM" id="CLU_466723_0_0_9"/>
<dbReference type="OrthoDB" id="9777593at2"/>
<organism evidence="1 2">
    <name type="scientific">Eubacterium plexicaudatum ASF492</name>
    <dbReference type="NCBI Taxonomy" id="1235802"/>
    <lineage>
        <taxon>Bacteria</taxon>
        <taxon>Bacillati</taxon>
        <taxon>Bacillota</taxon>
        <taxon>Clostridia</taxon>
        <taxon>Eubacteriales</taxon>
        <taxon>Eubacteriaceae</taxon>
        <taxon>Eubacterium</taxon>
    </lineage>
</organism>
<keyword evidence="2" id="KW-1185">Reference proteome</keyword>
<dbReference type="InterPro" id="IPR036514">
    <property type="entry name" value="SGNH_hydro_sf"/>
</dbReference>
<protein>
    <submittedName>
        <fullName evidence="1">Uncharacterized protein</fullName>
    </submittedName>
</protein>